<dbReference type="Pfam" id="PF01425">
    <property type="entry name" value="Amidase"/>
    <property type="match status" value="2"/>
</dbReference>
<dbReference type="PANTHER" id="PTHR43372:SF4">
    <property type="entry name" value="FATTY-ACID AMIDE HYDROLASE 2"/>
    <property type="match status" value="1"/>
</dbReference>
<dbReference type="InterPro" id="IPR023631">
    <property type="entry name" value="Amidase_dom"/>
</dbReference>
<dbReference type="PANTHER" id="PTHR43372">
    <property type="entry name" value="FATTY-ACID AMIDE HYDROLASE"/>
    <property type="match status" value="1"/>
</dbReference>
<dbReference type="EMBL" id="SMYL01000005">
    <property type="protein sequence ID" value="TDK65645.1"/>
    <property type="molecule type" value="Genomic_DNA"/>
</dbReference>
<sequence length="447" mass="47671">MKENLPLSATEMVAALNSGKVSALELCDDAIARIDDDVELNAVVVKDFDRAREQAKLADQAIRRKERKPLLGVPMTVKESFNVAGLPTSWGLTTYANNIAQEDAVAVTRLKSAGAIILGKTNVAQALGDFESNNPVYGRTVNPIDRSRTPGGSSGGSAAALAAGLVPLELGSDIGGSIRAPAHFCGVMGHKSTYGLIPIRGHELSNFAVAPDPLAVIGPMARSAEDLQLALNVLAGPDDWQQSAYRLELRPAKLSNPQGLRVLVVKDHPIIPTSAEVAHAVDVAAERLRLQGALISENTTLVPDLKAIHGNYVAILRTIISRGMPVAEAPLTAHQWMTLMDRRLYWQQQWKVLFDSVDVIIAPAFSRSAFAHLSAPNMASTQIEIDGQLSMYRDQLAWSGLATLVGLPATVAPVCKNEQGLPLGVQVIGPLFDDASTIKVAGWIANS</sequence>
<gene>
    <name evidence="2" type="ORF">E2I14_11925</name>
</gene>
<feature type="domain" description="Amidase" evidence="1">
    <location>
        <begin position="29"/>
        <end position="306"/>
    </location>
</feature>
<dbReference type="AlphaFoldDB" id="A0A4R5W0V6"/>
<proteinExistence type="predicted"/>
<reference evidence="2 3" key="1">
    <citation type="submission" date="2019-03" db="EMBL/GenBank/DDBJ databases">
        <title>Sapientia aquatica gen. nov., sp. nov., isolated from a crater lake.</title>
        <authorList>
            <person name="Felfoldi T."/>
            <person name="Szabo A."/>
            <person name="Toth E."/>
            <person name="Schumann P."/>
            <person name="Keki Z."/>
            <person name="Marialigeti K."/>
            <person name="Mathe I."/>
        </authorList>
    </citation>
    <scope>NUCLEOTIDE SEQUENCE [LARGE SCALE GENOMIC DNA]</scope>
    <source>
        <strain evidence="2 3">SA-152</strain>
    </source>
</reference>
<comment type="caution">
    <text evidence="2">The sequence shown here is derived from an EMBL/GenBank/DDBJ whole genome shotgun (WGS) entry which is preliminary data.</text>
</comment>
<dbReference type="InterPro" id="IPR052739">
    <property type="entry name" value="FAAH2"/>
</dbReference>
<name>A0A4R5W0V6_9BURK</name>
<organism evidence="2 3">
    <name type="scientific">Sapientia aquatica</name>
    <dbReference type="NCBI Taxonomy" id="1549640"/>
    <lineage>
        <taxon>Bacteria</taxon>
        <taxon>Pseudomonadati</taxon>
        <taxon>Pseudomonadota</taxon>
        <taxon>Betaproteobacteria</taxon>
        <taxon>Burkholderiales</taxon>
        <taxon>Oxalobacteraceae</taxon>
        <taxon>Sapientia</taxon>
    </lineage>
</organism>
<evidence type="ECO:0000313" key="2">
    <source>
        <dbReference type="EMBL" id="TDK65645.1"/>
    </source>
</evidence>
<protein>
    <submittedName>
        <fullName evidence="2">Amidase</fullName>
    </submittedName>
</protein>
<keyword evidence="3" id="KW-1185">Reference proteome</keyword>
<dbReference type="GO" id="GO:0012505">
    <property type="term" value="C:endomembrane system"/>
    <property type="evidence" value="ECO:0007669"/>
    <property type="project" value="TreeGrafter"/>
</dbReference>
<dbReference type="OrthoDB" id="8576090at2"/>
<dbReference type="RefSeq" id="WP_133328747.1">
    <property type="nucleotide sequence ID" value="NZ_SMYL01000005.1"/>
</dbReference>
<dbReference type="SUPFAM" id="SSF75304">
    <property type="entry name" value="Amidase signature (AS) enzymes"/>
    <property type="match status" value="1"/>
</dbReference>
<dbReference type="Proteomes" id="UP000294829">
    <property type="component" value="Unassembled WGS sequence"/>
</dbReference>
<accession>A0A4R5W0V6</accession>
<dbReference type="InterPro" id="IPR036928">
    <property type="entry name" value="AS_sf"/>
</dbReference>
<feature type="domain" description="Amidase" evidence="1">
    <location>
        <begin position="318"/>
        <end position="436"/>
    </location>
</feature>
<evidence type="ECO:0000313" key="3">
    <source>
        <dbReference type="Proteomes" id="UP000294829"/>
    </source>
</evidence>
<evidence type="ECO:0000259" key="1">
    <source>
        <dbReference type="Pfam" id="PF01425"/>
    </source>
</evidence>
<dbReference type="Gene3D" id="3.90.1300.10">
    <property type="entry name" value="Amidase signature (AS) domain"/>
    <property type="match status" value="1"/>
</dbReference>